<dbReference type="Proteomes" id="UP000829925">
    <property type="component" value="Chromosome"/>
</dbReference>
<dbReference type="EMBL" id="CP095053">
    <property type="protein sequence ID" value="UOR05703.1"/>
    <property type="molecule type" value="Genomic_DNA"/>
</dbReference>
<dbReference type="RefSeq" id="WP_245094063.1">
    <property type="nucleotide sequence ID" value="NZ_CP095053.1"/>
</dbReference>
<sequence>MKEEIRTKYANLSQLAMWAWLLPALLLVLAVRLHGLSQASLADFDSVRNWQIVQEVAAGNLHDWFHHRSPGFYLFFAPLAALHPDFHWFLYLNALLSVVAVGWLTHFISIEAALRPFEAVLLALLLGTSTFLTFSGRDFALSSLSLVLYVGLLRSYFLRLQQPSRRQLLRAVTWVAVGLTVNYKFLLALPIIGLFELLRADKLLLQRGMLWRVLGILAAPYVVLSLIGWMSGLPWWRWLAMYYDIVFPTQPNAAGRTGHMHFDVLYYPRFLLDFESPLSWLGVGLFPVVFWREVRATWQRPSLALYVAVWAYCWLAGMSLLLKAPRGLLFAYGLFAILGFLVLRRLGRGQSVVVAVLTIGAIGWNFTRIRAEVYAYTPTNYPAVATWLHAHGAHRMVSTVGLSLAPYLAPTDSIRAITTERVLPTFRRRGYRYVLLDGYWRVTNIRQFDSLRRQPPVAAWSEPMLVAPLNFLEHSEYTALSYTETLQLQRLAQRDTTQLLLYKLQE</sequence>
<keyword evidence="1" id="KW-0472">Membrane</keyword>
<name>A0A8T9SYA2_9BACT</name>
<dbReference type="AlphaFoldDB" id="A0A8T9SYA2"/>
<evidence type="ECO:0000256" key="1">
    <source>
        <dbReference type="SAM" id="Phobius"/>
    </source>
</evidence>
<keyword evidence="3" id="KW-1185">Reference proteome</keyword>
<keyword evidence="1" id="KW-0812">Transmembrane</keyword>
<keyword evidence="1" id="KW-1133">Transmembrane helix</keyword>
<organism evidence="2 3">
    <name type="scientific">Hymenobacter aerilatus</name>
    <dbReference type="NCBI Taxonomy" id="2932251"/>
    <lineage>
        <taxon>Bacteria</taxon>
        <taxon>Pseudomonadati</taxon>
        <taxon>Bacteroidota</taxon>
        <taxon>Cytophagia</taxon>
        <taxon>Cytophagales</taxon>
        <taxon>Hymenobacteraceae</taxon>
        <taxon>Hymenobacter</taxon>
    </lineage>
</organism>
<protein>
    <submittedName>
        <fullName evidence="2">Uncharacterized protein</fullName>
    </submittedName>
</protein>
<gene>
    <name evidence="2" type="ORF">MUN82_01060</name>
</gene>
<feature type="transmembrane region" description="Helical" evidence="1">
    <location>
        <begin position="88"/>
        <end position="108"/>
    </location>
</feature>
<dbReference type="KEGG" id="haei:MUN82_01060"/>
<accession>A0A8T9SYA2</accession>
<reference evidence="2 3" key="1">
    <citation type="submission" date="2022-04" db="EMBL/GenBank/DDBJ databases">
        <title>Hymenobacter sp. isolated from the air.</title>
        <authorList>
            <person name="Won M."/>
            <person name="Lee C.-M."/>
            <person name="Woen H.-Y."/>
            <person name="Kwon S.-W."/>
        </authorList>
    </citation>
    <scope>NUCLEOTIDE SEQUENCE [LARGE SCALE GENOMIC DNA]</scope>
    <source>
        <strain evidence="3">5413 J-13</strain>
    </source>
</reference>
<evidence type="ECO:0000313" key="3">
    <source>
        <dbReference type="Proteomes" id="UP000829925"/>
    </source>
</evidence>
<proteinExistence type="predicted"/>
<feature type="transmembrane region" description="Helical" evidence="1">
    <location>
        <begin position="327"/>
        <end position="343"/>
    </location>
</feature>
<feature type="transmembrane region" description="Helical" evidence="1">
    <location>
        <begin position="303"/>
        <end position="321"/>
    </location>
</feature>
<feature type="transmembrane region" description="Helical" evidence="1">
    <location>
        <begin position="210"/>
        <end position="231"/>
    </location>
</feature>
<feature type="transmembrane region" description="Helical" evidence="1">
    <location>
        <begin position="171"/>
        <end position="198"/>
    </location>
</feature>
<evidence type="ECO:0000313" key="2">
    <source>
        <dbReference type="EMBL" id="UOR05703.1"/>
    </source>
</evidence>
<feature type="transmembrane region" description="Helical" evidence="1">
    <location>
        <begin position="120"/>
        <end position="151"/>
    </location>
</feature>